<feature type="compositionally biased region" description="Acidic residues" evidence="5">
    <location>
        <begin position="1085"/>
        <end position="1094"/>
    </location>
</feature>
<feature type="region of interest" description="Disordered" evidence="5">
    <location>
        <begin position="604"/>
        <end position="644"/>
    </location>
</feature>
<evidence type="ECO:0000313" key="8">
    <source>
        <dbReference type="Proteomes" id="UP000283269"/>
    </source>
</evidence>
<dbReference type="InterPro" id="IPR032350">
    <property type="entry name" value="Nbr1_FW"/>
</dbReference>
<gene>
    <name evidence="7" type="ORF">CVT25_002672</name>
</gene>
<dbReference type="InterPro" id="IPR000433">
    <property type="entry name" value="Znf_ZZ"/>
</dbReference>
<dbReference type="PANTHER" id="PTHR20930">
    <property type="entry name" value="OVARIAN CARCINOMA ANTIGEN CA125-RELATED"/>
    <property type="match status" value="1"/>
</dbReference>
<feature type="region of interest" description="Disordered" evidence="5">
    <location>
        <begin position="1076"/>
        <end position="1118"/>
    </location>
</feature>
<dbReference type="Pfam" id="PF00569">
    <property type="entry name" value="ZZ"/>
    <property type="match status" value="1"/>
</dbReference>
<feature type="compositionally biased region" description="Low complexity" evidence="5">
    <location>
        <begin position="154"/>
        <end position="165"/>
    </location>
</feature>
<dbReference type="SUPFAM" id="SSF57850">
    <property type="entry name" value="RING/U-box"/>
    <property type="match status" value="2"/>
</dbReference>
<feature type="compositionally biased region" description="Low complexity" evidence="5">
    <location>
        <begin position="1095"/>
        <end position="1105"/>
    </location>
</feature>
<comment type="caution">
    <text evidence="7">The sequence shown here is derived from an EMBL/GenBank/DDBJ whole genome shotgun (WGS) entry which is preliminary data.</text>
</comment>
<reference evidence="7 8" key="1">
    <citation type="journal article" date="2018" name="Evol. Lett.">
        <title>Horizontal gene cluster transfer increased hallucinogenic mushroom diversity.</title>
        <authorList>
            <person name="Reynolds H.T."/>
            <person name="Vijayakumar V."/>
            <person name="Gluck-Thaler E."/>
            <person name="Korotkin H.B."/>
            <person name="Matheny P.B."/>
            <person name="Slot J.C."/>
        </authorList>
    </citation>
    <scope>NUCLEOTIDE SEQUENCE [LARGE SCALE GENOMIC DNA]</scope>
    <source>
        <strain evidence="7 8">2631</strain>
    </source>
</reference>
<feature type="domain" description="ZZ-type" evidence="6">
    <location>
        <begin position="323"/>
        <end position="377"/>
    </location>
</feature>
<feature type="compositionally biased region" description="Polar residues" evidence="5">
    <location>
        <begin position="877"/>
        <end position="888"/>
    </location>
</feature>
<dbReference type="CDD" id="cd02340">
    <property type="entry name" value="ZZ_NBR1_like"/>
    <property type="match status" value="1"/>
</dbReference>
<dbReference type="GO" id="GO:0008270">
    <property type="term" value="F:zinc ion binding"/>
    <property type="evidence" value="ECO:0007669"/>
    <property type="project" value="UniProtKB-KW"/>
</dbReference>
<feature type="compositionally biased region" description="Low complexity" evidence="5">
    <location>
        <begin position="625"/>
        <end position="636"/>
    </location>
</feature>
<evidence type="ECO:0000259" key="6">
    <source>
        <dbReference type="PROSITE" id="PS50135"/>
    </source>
</evidence>
<dbReference type="GO" id="GO:0000407">
    <property type="term" value="C:phagophore assembly site"/>
    <property type="evidence" value="ECO:0007669"/>
    <property type="project" value="TreeGrafter"/>
</dbReference>
<dbReference type="Pfam" id="PF16158">
    <property type="entry name" value="N_BRCA1_IG"/>
    <property type="match status" value="1"/>
</dbReference>
<evidence type="ECO:0000256" key="1">
    <source>
        <dbReference type="ARBA" id="ARBA00022723"/>
    </source>
</evidence>
<dbReference type="Proteomes" id="UP000283269">
    <property type="component" value="Unassembled WGS sequence"/>
</dbReference>
<evidence type="ECO:0000256" key="4">
    <source>
        <dbReference type="PROSITE-ProRule" id="PRU00228"/>
    </source>
</evidence>
<dbReference type="InterPro" id="IPR043145">
    <property type="entry name" value="Znf_ZZ_sf"/>
</dbReference>
<evidence type="ECO:0000256" key="3">
    <source>
        <dbReference type="ARBA" id="ARBA00022833"/>
    </source>
</evidence>
<keyword evidence="1" id="KW-0479">Metal-binding</keyword>
<organism evidence="7 8">
    <name type="scientific">Psilocybe cyanescens</name>
    <dbReference type="NCBI Taxonomy" id="93625"/>
    <lineage>
        <taxon>Eukaryota</taxon>
        <taxon>Fungi</taxon>
        <taxon>Dikarya</taxon>
        <taxon>Basidiomycota</taxon>
        <taxon>Agaricomycotina</taxon>
        <taxon>Agaricomycetes</taxon>
        <taxon>Agaricomycetidae</taxon>
        <taxon>Agaricales</taxon>
        <taxon>Agaricineae</taxon>
        <taxon>Strophariaceae</taxon>
        <taxon>Psilocybe</taxon>
    </lineage>
</organism>
<protein>
    <recommendedName>
        <fullName evidence="6">ZZ-type domain-containing protein</fullName>
    </recommendedName>
</protein>
<dbReference type="CDD" id="cd02249">
    <property type="entry name" value="ZZ"/>
    <property type="match status" value="1"/>
</dbReference>
<evidence type="ECO:0000313" key="7">
    <source>
        <dbReference type="EMBL" id="PPQ79402.1"/>
    </source>
</evidence>
<dbReference type="SMART" id="SM00291">
    <property type="entry name" value="ZnF_ZZ"/>
    <property type="match status" value="2"/>
</dbReference>
<keyword evidence="2 4" id="KW-0863">Zinc-finger</keyword>
<dbReference type="GO" id="GO:0043130">
    <property type="term" value="F:ubiquitin binding"/>
    <property type="evidence" value="ECO:0007669"/>
    <property type="project" value="TreeGrafter"/>
</dbReference>
<dbReference type="STRING" id="93625.A0A409WLN6"/>
<dbReference type="Gene3D" id="3.30.60.90">
    <property type="match status" value="2"/>
</dbReference>
<name>A0A409WLN6_PSICY</name>
<dbReference type="CDD" id="cd14947">
    <property type="entry name" value="NBR1_like"/>
    <property type="match status" value="1"/>
</dbReference>
<evidence type="ECO:0000256" key="2">
    <source>
        <dbReference type="ARBA" id="ARBA00022771"/>
    </source>
</evidence>
<dbReference type="Gene3D" id="2.60.40.10">
    <property type="entry name" value="Immunoglobulins"/>
    <property type="match status" value="1"/>
</dbReference>
<dbReference type="InterPro" id="IPR013783">
    <property type="entry name" value="Ig-like_fold"/>
</dbReference>
<dbReference type="AlphaFoldDB" id="A0A409WLN6"/>
<dbReference type="InParanoid" id="A0A409WLN6"/>
<feature type="region of interest" description="Disordered" evidence="5">
    <location>
        <begin position="138"/>
        <end position="172"/>
    </location>
</feature>
<evidence type="ECO:0000256" key="5">
    <source>
        <dbReference type="SAM" id="MobiDB-lite"/>
    </source>
</evidence>
<dbReference type="PROSITE" id="PS50135">
    <property type="entry name" value="ZF_ZZ_2"/>
    <property type="match status" value="1"/>
</dbReference>
<keyword evidence="8" id="KW-1185">Reference proteome</keyword>
<sequence length="1161" mass="125387">MFTIKVTYRGQIRKHTFSDINTFPSYDDICSQLRRSFSLSNNFYYSKLLFSPDAAQPSRILIGKEVRNAYDYHKSIRQFKHRTWPHALLRFTVIDIPSRSSEASGLPTDTVMSRFTHLGPHVAFSPAVPVASQAAMDVDTAPPTTRSVSMRSIRPQPARPTAQRRSSAGSCCTVSKSNADMRAILTEFKDIVDSALATNLSMISDGSNSANEAPPPSLCSVCTRSIGSLHDGHGDWYSCESCHVVVCDTCYNEDRPGFCLSSMGSHNMKLASASQARGSNLPIPHLPTPWTRFSVSSPTPASSSANATIQAPVIASNSPPVIHTGILCDVCNEVIEGVRHKCLDCPDYDLCDSCISQGSAEAHNPFHEFFDITEPGRVIVHTVFSGDGEREAMSQPPREPAPEVAPTAPAVHHATCDLCDSRIIGDRYVALILILATPASGMHLFHSYESPSDSLVALYRINILITPLYEFKLQKIMFVPVPTPLTRCILLLAMTYFVACSRSIYGCRFKCMHPDCPDYDLCENCEALPIPVHPALHPMLKMKLSETVIPTVYRVGRREIIPEPKSSTPREQATTVTADLIEPEANMAFAVRKSPVPTSPQPFFNPFSQEEDRIRTPTPTSATTVPMPASPVRAPSPVKPPPVPPKPEMISHASWASIPGFFGSMHWEPETPHPYERFPQVSDNLGDVFQAKASLRNPFADIPLPDIPLPDTPKVSTMSAAPSFGTVARATPNLQPVATSEITLPNAPSHTPTNPWPTTNAMERQELLQLIADASGPNVSPAIITSLFDEVAKPVTPSSGRLVEVHENNANAPVAPLEQARVKASSPTDFADLSLSHLLLQGLEERVASLKADSGADEDKPISITGSSLSDEALLNRPSSDASPSNSTLSYRPSLAHLIAELPSLVPKSAEAPSEAVKVTETRTPLSAAFVEDVTVPDGQVFPPGAEFVKCWRLHNDSIHDWPESTQLVFVAGESLSSDKNELTVELGKVAAGAEIDVWTGELKAPDAPGRYVGYWRLKADGELFGNSLWIEINVVEADSHHSSNASSMAASSVIMPRASVDEASRQALSLTVQSASGDTATISTEDDISDADSDISLISMPSSPSDDEDEGLFHDSRSYTTAELAAAAAAAASSARSAPSSNTSAMDYVLLYDDTSSSED</sequence>
<dbReference type="GO" id="GO:0016236">
    <property type="term" value="P:macroautophagy"/>
    <property type="evidence" value="ECO:0007669"/>
    <property type="project" value="TreeGrafter"/>
</dbReference>
<keyword evidence="3" id="KW-0862">Zinc</keyword>
<dbReference type="EMBL" id="NHYD01003376">
    <property type="protein sequence ID" value="PPQ79402.1"/>
    <property type="molecule type" value="Genomic_DNA"/>
</dbReference>
<accession>A0A409WLN6</accession>
<dbReference type="OrthoDB" id="661148at2759"/>
<feature type="region of interest" description="Disordered" evidence="5">
    <location>
        <begin position="851"/>
        <end position="888"/>
    </location>
</feature>
<proteinExistence type="predicted"/>
<dbReference type="PANTHER" id="PTHR20930:SF0">
    <property type="entry name" value="PROTEIN ILRUN"/>
    <property type="match status" value="1"/>
</dbReference>